<dbReference type="EMBL" id="AEPD01000025">
    <property type="protein sequence ID" value="EFU30859.1"/>
    <property type="molecule type" value="Genomic_DNA"/>
</dbReference>
<dbReference type="eggNOG" id="COG1452">
    <property type="taxonomic scope" value="Bacteria"/>
</dbReference>
<name>E6K6D4_9BACT</name>
<dbReference type="Proteomes" id="UP000003112">
    <property type="component" value="Unassembled WGS sequence"/>
</dbReference>
<evidence type="ECO:0000313" key="4">
    <source>
        <dbReference type="Proteomes" id="UP000003112"/>
    </source>
</evidence>
<organism evidence="3 4">
    <name type="scientific">Segatella buccae ATCC 33574</name>
    <dbReference type="NCBI Taxonomy" id="873513"/>
    <lineage>
        <taxon>Bacteria</taxon>
        <taxon>Pseudomonadati</taxon>
        <taxon>Bacteroidota</taxon>
        <taxon>Bacteroidia</taxon>
        <taxon>Bacteroidales</taxon>
        <taxon>Prevotellaceae</taxon>
        <taxon>Segatella</taxon>
    </lineage>
</organism>
<dbReference type="GeneID" id="93536008"/>
<dbReference type="STRING" id="873513.HMPREF6485_1181"/>
<proteinExistence type="predicted"/>
<reference evidence="3 4" key="1">
    <citation type="submission" date="2010-10" db="EMBL/GenBank/DDBJ databases">
        <authorList>
            <person name="Muzny D."/>
            <person name="Qin X."/>
            <person name="Deng J."/>
            <person name="Jiang H."/>
            <person name="Liu Y."/>
            <person name="Qu J."/>
            <person name="Song X.-Z."/>
            <person name="Zhang L."/>
            <person name="Thornton R."/>
            <person name="Coyle M."/>
            <person name="Francisco L."/>
            <person name="Jackson L."/>
            <person name="Javaid M."/>
            <person name="Korchina V."/>
            <person name="Kovar C."/>
            <person name="Mata R."/>
            <person name="Mathew T."/>
            <person name="Ngo R."/>
            <person name="Nguyen L."/>
            <person name="Nguyen N."/>
            <person name="Okwuonu G."/>
            <person name="Ongeri F."/>
            <person name="Pham C."/>
            <person name="Simmons D."/>
            <person name="Wilczek-Boney K."/>
            <person name="Hale W."/>
            <person name="Jakkamsetti A."/>
            <person name="Pham P."/>
            <person name="Ruth R."/>
            <person name="San Lucas F."/>
            <person name="Warren J."/>
            <person name="Zhang J."/>
            <person name="Zhao Z."/>
            <person name="Zhou C."/>
            <person name="Zhu D."/>
            <person name="Lee S."/>
            <person name="Bess C."/>
            <person name="Blankenburg K."/>
            <person name="Forbes L."/>
            <person name="Fu Q."/>
            <person name="Gubbala S."/>
            <person name="Hirani K."/>
            <person name="Jayaseelan J.C."/>
            <person name="Lara F."/>
            <person name="Munidasa M."/>
            <person name="Palculict T."/>
            <person name="Patil S."/>
            <person name="Pu L.-L."/>
            <person name="Saada N."/>
            <person name="Tang L."/>
            <person name="Weissenberger G."/>
            <person name="Zhu Y."/>
            <person name="Hemphill L."/>
            <person name="Shang Y."/>
            <person name="Youmans B."/>
            <person name="Ayvaz T."/>
            <person name="Ross M."/>
            <person name="Santibanez J."/>
            <person name="Aqrawi P."/>
            <person name="Gross S."/>
            <person name="Joshi V."/>
            <person name="Fowler G."/>
            <person name="Nazareth L."/>
            <person name="Reid J."/>
            <person name="Worley K."/>
            <person name="Petrosino J."/>
            <person name="Highlander S."/>
            <person name="Gibbs R."/>
        </authorList>
    </citation>
    <scope>NUCLEOTIDE SEQUENCE [LARGE SCALE GENOMIC DNA]</scope>
    <source>
        <strain evidence="3 4">ATCC 33574</strain>
    </source>
</reference>
<dbReference type="AlphaFoldDB" id="E6K6D4"/>
<dbReference type="RefSeq" id="WP_004345190.1">
    <property type="nucleotide sequence ID" value="NZ_GL586311.1"/>
</dbReference>
<keyword evidence="4" id="KW-1185">Reference proteome</keyword>
<dbReference type="HOGENOM" id="CLU_014976_1_1_10"/>
<evidence type="ECO:0000256" key="1">
    <source>
        <dbReference type="SAM" id="MobiDB-lite"/>
    </source>
</evidence>
<dbReference type="InterPro" id="IPR005653">
    <property type="entry name" value="OstA-like_N"/>
</dbReference>
<feature type="region of interest" description="Disordered" evidence="1">
    <location>
        <begin position="538"/>
        <end position="561"/>
    </location>
</feature>
<sequence>MTFRQTINKYLIGHRTTTIVVLCLFGLCLLQAVASPRKKGPRKKSDERVYLIHADEMFYDQFGNNPMAQIVKGHVAFRHQGARLTCDSAYFFQESNSVKAFGHVFLKQGDTLSLACERALYDGQAQMMEARQNVVLHHRRQVLRTDSLNFDRLYNNAYFFEGGTLIDGKDRLISDWGEYNTDTRQAVFYYNVKLKSASRLISTDTLYYDVKTSVAHVVGPNSRITSGQSVIDTQDAYYDTHTDKAQLFSRSTVVDKNRTITGDSLYYVKDGESRGYGNVIYVDRGHKNALTCGYLRYNEKTGMGFATRDPVAKEFSQKDTLYVHSDSMKIYTFNINTDSVYRKVHAFHKVRAYRTDMQAVCDSMVFDSQDSCMTMYRDPIVWNGNRQLLGEQIKVYMNDSTVRRADVIGQALSVELMGDSVHYNQVSSKEMKAFFVDGDVRRTEAIGNVQAVYFPISDKDSAIIGLNYTETDTMRMFMSPKRELEKIWMPKATGTLYPLTQIPPSKLKLSNFAWFDDIRPKSKDDIFVWRGKGTGQELKNIPRHEAPLQQLGGGKHKSTAP</sequence>
<feature type="domain" description="Organic solvent tolerance-like N-terminal" evidence="2">
    <location>
        <begin position="47"/>
        <end position="204"/>
    </location>
</feature>
<protein>
    <recommendedName>
        <fullName evidence="2">Organic solvent tolerance-like N-terminal domain-containing protein</fullName>
    </recommendedName>
</protein>
<dbReference type="Gene3D" id="2.60.450.10">
    <property type="entry name" value="Lipopolysaccharide (LPS) transport protein A like domain"/>
    <property type="match status" value="2"/>
</dbReference>
<accession>E6K6D4</accession>
<evidence type="ECO:0000259" key="2">
    <source>
        <dbReference type="Pfam" id="PF13100"/>
    </source>
</evidence>
<comment type="caution">
    <text evidence="3">The sequence shown here is derived from an EMBL/GenBank/DDBJ whole genome shotgun (WGS) entry which is preliminary data.</text>
</comment>
<gene>
    <name evidence="3" type="ORF">HMPREF6485_1181</name>
</gene>
<evidence type="ECO:0000313" key="3">
    <source>
        <dbReference type="EMBL" id="EFU30859.1"/>
    </source>
</evidence>
<dbReference type="Pfam" id="PF13100">
    <property type="entry name" value="OstA_2"/>
    <property type="match status" value="1"/>
</dbReference>